<dbReference type="AlphaFoldDB" id="A0A2T4CEU1"/>
<accession>A0A2T4CEU1</accession>
<proteinExistence type="predicted"/>
<protein>
    <submittedName>
        <fullName evidence="1">Uncharacterized protein</fullName>
    </submittedName>
</protein>
<reference evidence="1 2" key="1">
    <citation type="submission" date="2016-07" db="EMBL/GenBank/DDBJ databases">
        <title>Multiple horizontal gene transfer events from other fungi enriched the ability of initially mycotrophic Trichoderma (Ascomycota) to feed on dead plant biomass.</title>
        <authorList>
            <consortium name="DOE Joint Genome Institute"/>
            <person name="Aerts A."/>
            <person name="Atanasova L."/>
            <person name="Chenthamara K."/>
            <person name="Zhang J."/>
            <person name="Grujic M."/>
            <person name="Henrissat B."/>
            <person name="Kuo A."/>
            <person name="Salamov A."/>
            <person name="Lipzen A."/>
            <person name="Labutti K."/>
            <person name="Barry K."/>
            <person name="Miao Y."/>
            <person name="Rahimi M.J."/>
            <person name="Shen Q."/>
            <person name="Grigoriev I.V."/>
            <person name="Kubicek C.P."/>
            <person name="Druzhinina I.S."/>
        </authorList>
    </citation>
    <scope>NUCLEOTIDE SEQUENCE [LARGE SCALE GENOMIC DNA]</scope>
    <source>
        <strain evidence="1 2">ATCC 18648</strain>
    </source>
</reference>
<keyword evidence="2" id="KW-1185">Reference proteome</keyword>
<dbReference type="Proteomes" id="UP000240760">
    <property type="component" value="Unassembled WGS sequence"/>
</dbReference>
<evidence type="ECO:0000313" key="2">
    <source>
        <dbReference type="Proteomes" id="UP000240760"/>
    </source>
</evidence>
<gene>
    <name evidence="1" type="ORF">M440DRAFT_1110721</name>
</gene>
<organism evidence="1 2">
    <name type="scientific">Trichoderma longibrachiatum ATCC 18648</name>
    <dbReference type="NCBI Taxonomy" id="983965"/>
    <lineage>
        <taxon>Eukaryota</taxon>
        <taxon>Fungi</taxon>
        <taxon>Dikarya</taxon>
        <taxon>Ascomycota</taxon>
        <taxon>Pezizomycotina</taxon>
        <taxon>Sordariomycetes</taxon>
        <taxon>Hypocreomycetidae</taxon>
        <taxon>Hypocreales</taxon>
        <taxon>Hypocreaceae</taxon>
        <taxon>Trichoderma</taxon>
    </lineage>
</organism>
<dbReference type="EMBL" id="KZ679127">
    <property type="protein sequence ID" value="PTB80064.1"/>
    <property type="molecule type" value="Genomic_DNA"/>
</dbReference>
<name>A0A2T4CEU1_TRILO</name>
<evidence type="ECO:0000313" key="1">
    <source>
        <dbReference type="EMBL" id="PTB80064.1"/>
    </source>
</evidence>
<sequence length="73" mass="7918">MKNMKSSVCLFFCLCLALLPDVLCLFVCFLVYPLPLRTSRRLLRALAVTPQVLGLGVKKKCASLALALGCVSS</sequence>